<evidence type="ECO:0000259" key="8">
    <source>
        <dbReference type="PROSITE" id="PS51671"/>
    </source>
</evidence>
<sequence>MTSGIQIVTNRNISKVTITDVEDRPGRAAEIFGTLGAQGFNVELVVSTGGREGRADISLAISRSQEAQVNEVMEKIRAEVGGKSVKINSEVALISLVGQGLSQEVGLAGRMFGSLSNNGINIEVISTSMSSVTCMIDEASLPGAEKALREEFDL</sequence>
<dbReference type="Pfam" id="PF22468">
    <property type="entry name" value="ACT_9"/>
    <property type="match status" value="1"/>
</dbReference>
<dbReference type="EC" id="2.7.2.4" evidence="2"/>
<comment type="caution">
    <text evidence="9">The sequence shown here is derived from an EMBL/GenBank/DDBJ whole genome shotgun (WGS) entry which is preliminary data.</text>
</comment>
<gene>
    <name evidence="9" type="ORF">KJ970_18220</name>
</gene>
<dbReference type="CDD" id="cd04913">
    <property type="entry name" value="ACT_AKii-LysC-BS-like_1"/>
    <property type="match status" value="1"/>
</dbReference>
<evidence type="ECO:0000313" key="9">
    <source>
        <dbReference type="EMBL" id="MBU2692859.1"/>
    </source>
</evidence>
<dbReference type="GO" id="GO:0005524">
    <property type="term" value="F:ATP binding"/>
    <property type="evidence" value="ECO:0007669"/>
    <property type="project" value="UniProtKB-KW"/>
</dbReference>
<evidence type="ECO:0000313" key="10">
    <source>
        <dbReference type="Proteomes" id="UP000777784"/>
    </source>
</evidence>
<keyword evidence="6" id="KW-0067">ATP-binding</keyword>
<organism evidence="9 10">
    <name type="scientific">Eiseniibacteriota bacterium</name>
    <dbReference type="NCBI Taxonomy" id="2212470"/>
    <lineage>
        <taxon>Bacteria</taxon>
        <taxon>Candidatus Eiseniibacteriota</taxon>
    </lineage>
</organism>
<name>A0A948W7R2_UNCEI</name>
<feature type="domain" description="ACT" evidence="8">
    <location>
        <begin position="96"/>
        <end position="154"/>
    </location>
</feature>
<keyword evidence="3" id="KW-0808">Transferase</keyword>
<dbReference type="SUPFAM" id="SSF55021">
    <property type="entry name" value="ACT-like"/>
    <property type="match status" value="2"/>
</dbReference>
<evidence type="ECO:0000256" key="4">
    <source>
        <dbReference type="ARBA" id="ARBA00022741"/>
    </source>
</evidence>
<accession>A0A948W7R2</accession>
<dbReference type="PANTHER" id="PTHR21499:SF3">
    <property type="entry name" value="ASPARTOKINASE"/>
    <property type="match status" value="1"/>
</dbReference>
<reference evidence="9" key="1">
    <citation type="submission" date="2021-05" db="EMBL/GenBank/DDBJ databases">
        <title>Energy efficiency and biological interactions define the core microbiome of deep oligotrophic groundwater.</title>
        <authorList>
            <person name="Mehrshad M."/>
            <person name="Lopez-Fernandez M."/>
            <person name="Bell E."/>
            <person name="Bernier-Latmani R."/>
            <person name="Bertilsson S."/>
            <person name="Dopson M."/>
        </authorList>
    </citation>
    <scope>NUCLEOTIDE SEQUENCE</scope>
    <source>
        <strain evidence="9">Modern_marine.mb.64</strain>
    </source>
</reference>
<dbReference type="InterPro" id="IPR054352">
    <property type="entry name" value="ACT_Aspartokinase"/>
</dbReference>
<protein>
    <recommendedName>
        <fullName evidence="2">aspartate kinase</fullName>
        <ecNumber evidence="2">2.7.2.4</ecNumber>
    </recommendedName>
</protein>
<dbReference type="PROSITE" id="PS51671">
    <property type="entry name" value="ACT"/>
    <property type="match status" value="2"/>
</dbReference>
<dbReference type="GO" id="GO:0004072">
    <property type="term" value="F:aspartate kinase activity"/>
    <property type="evidence" value="ECO:0007669"/>
    <property type="project" value="UniProtKB-EC"/>
</dbReference>
<evidence type="ECO:0000256" key="7">
    <source>
        <dbReference type="ARBA" id="ARBA00047872"/>
    </source>
</evidence>
<feature type="domain" description="ACT" evidence="8">
    <location>
        <begin position="16"/>
        <end position="90"/>
    </location>
</feature>
<evidence type="ECO:0000256" key="3">
    <source>
        <dbReference type="ARBA" id="ARBA00022679"/>
    </source>
</evidence>
<proteinExistence type="inferred from homology"/>
<evidence type="ECO:0000256" key="2">
    <source>
        <dbReference type="ARBA" id="ARBA00013059"/>
    </source>
</evidence>
<dbReference type="GO" id="GO:0009090">
    <property type="term" value="P:homoserine biosynthetic process"/>
    <property type="evidence" value="ECO:0007669"/>
    <property type="project" value="TreeGrafter"/>
</dbReference>
<dbReference type="EMBL" id="JAHJDP010000104">
    <property type="protein sequence ID" value="MBU2692859.1"/>
    <property type="molecule type" value="Genomic_DNA"/>
</dbReference>
<dbReference type="Gene3D" id="3.30.2130.10">
    <property type="entry name" value="VC0802-like"/>
    <property type="match status" value="1"/>
</dbReference>
<dbReference type="Pfam" id="PF01842">
    <property type="entry name" value="ACT"/>
    <property type="match status" value="1"/>
</dbReference>
<dbReference type="InterPro" id="IPR045865">
    <property type="entry name" value="ACT-like_dom_sf"/>
</dbReference>
<evidence type="ECO:0000256" key="5">
    <source>
        <dbReference type="ARBA" id="ARBA00022777"/>
    </source>
</evidence>
<evidence type="ECO:0000256" key="1">
    <source>
        <dbReference type="ARBA" id="ARBA00010122"/>
    </source>
</evidence>
<dbReference type="GO" id="GO:0005829">
    <property type="term" value="C:cytosol"/>
    <property type="evidence" value="ECO:0007669"/>
    <property type="project" value="TreeGrafter"/>
</dbReference>
<dbReference type="GO" id="GO:0009089">
    <property type="term" value="P:lysine biosynthetic process via diaminopimelate"/>
    <property type="evidence" value="ECO:0007669"/>
    <property type="project" value="TreeGrafter"/>
</dbReference>
<dbReference type="PANTHER" id="PTHR21499">
    <property type="entry name" value="ASPARTATE KINASE"/>
    <property type="match status" value="1"/>
</dbReference>
<keyword evidence="4" id="KW-0547">Nucleotide-binding</keyword>
<keyword evidence="5" id="KW-0418">Kinase</keyword>
<comment type="catalytic activity">
    <reaction evidence="7">
        <text>L-aspartate + ATP = 4-phospho-L-aspartate + ADP</text>
        <dbReference type="Rhea" id="RHEA:23776"/>
        <dbReference type="ChEBI" id="CHEBI:29991"/>
        <dbReference type="ChEBI" id="CHEBI:30616"/>
        <dbReference type="ChEBI" id="CHEBI:57535"/>
        <dbReference type="ChEBI" id="CHEBI:456216"/>
        <dbReference type="EC" id="2.7.2.4"/>
    </reaction>
</comment>
<dbReference type="InterPro" id="IPR002912">
    <property type="entry name" value="ACT_dom"/>
</dbReference>
<evidence type="ECO:0000256" key="6">
    <source>
        <dbReference type="ARBA" id="ARBA00022840"/>
    </source>
</evidence>
<comment type="similarity">
    <text evidence="1">Belongs to the aspartokinase family.</text>
</comment>
<dbReference type="AlphaFoldDB" id="A0A948W7R2"/>
<dbReference type="Proteomes" id="UP000777784">
    <property type="component" value="Unassembled WGS sequence"/>
</dbReference>